<feature type="non-terminal residue" evidence="4">
    <location>
        <position position="1"/>
    </location>
</feature>
<dbReference type="InterPro" id="IPR027487">
    <property type="entry name" value="Ribosomal_mL48"/>
</dbReference>
<keyword evidence="1" id="KW-0689">Ribosomal protein</keyword>
<gene>
    <name evidence="4" type="ORF">MSPICULIGERA_LOCUS7944</name>
</gene>
<comment type="caution">
    <text evidence="4">The sequence shown here is derived from an EMBL/GenBank/DDBJ whole genome shotgun (WGS) entry which is preliminary data.</text>
</comment>
<proteinExistence type="predicted"/>
<evidence type="ECO:0000256" key="2">
    <source>
        <dbReference type="ARBA" id="ARBA00023274"/>
    </source>
</evidence>
<keyword evidence="5" id="KW-1185">Reference proteome</keyword>
<feature type="domain" description="Small ribosomal subunit protein uS10" evidence="3">
    <location>
        <begin position="38"/>
        <end position="129"/>
    </location>
</feature>
<sequence>MLKTLLRPRITSNTARGLASLREKVGKIDPLDRFPVMNIRLQGHDFVPLEKYQAYVHKIAKKFQFPVVDSYAVAAQTSRATTFKPQSTIVDESIGLSQYERVVRVGPIPAPRLQLFLQMIRAHNPIGVT</sequence>
<evidence type="ECO:0000313" key="4">
    <source>
        <dbReference type="EMBL" id="CAJ0569464.1"/>
    </source>
</evidence>
<dbReference type="InterPro" id="IPR036838">
    <property type="entry name" value="Ribosomal_uS10_dom_sf"/>
</dbReference>
<dbReference type="SMART" id="SM01403">
    <property type="entry name" value="Ribosomal_S10"/>
    <property type="match status" value="1"/>
</dbReference>
<dbReference type="AlphaFoldDB" id="A0AA36CJE2"/>
<evidence type="ECO:0000259" key="3">
    <source>
        <dbReference type="SMART" id="SM01403"/>
    </source>
</evidence>
<dbReference type="PANTHER" id="PTHR13473:SF0">
    <property type="entry name" value="LARGE RIBOSOMAL SUBUNIT PROTEIN ML48"/>
    <property type="match status" value="1"/>
</dbReference>
<dbReference type="Pfam" id="PF00338">
    <property type="entry name" value="Ribosomal_S10"/>
    <property type="match status" value="1"/>
</dbReference>
<evidence type="ECO:0000256" key="1">
    <source>
        <dbReference type="ARBA" id="ARBA00022980"/>
    </source>
</evidence>
<accession>A0AA36CJE2</accession>
<dbReference type="EMBL" id="CATQJA010002035">
    <property type="protein sequence ID" value="CAJ0569464.1"/>
    <property type="molecule type" value="Genomic_DNA"/>
</dbReference>
<dbReference type="PANTHER" id="PTHR13473">
    <property type="entry name" value="MITOCHONDRIAL RIBOSOMAL PROTEIN L48"/>
    <property type="match status" value="1"/>
</dbReference>
<dbReference type="GO" id="GO:0005761">
    <property type="term" value="C:mitochondrial ribosome"/>
    <property type="evidence" value="ECO:0007669"/>
    <property type="project" value="InterPro"/>
</dbReference>
<organism evidence="4 5">
    <name type="scientific">Mesorhabditis spiculigera</name>
    <dbReference type="NCBI Taxonomy" id="96644"/>
    <lineage>
        <taxon>Eukaryota</taxon>
        <taxon>Metazoa</taxon>
        <taxon>Ecdysozoa</taxon>
        <taxon>Nematoda</taxon>
        <taxon>Chromadorea</taxon>
        <taxon>Rhabditida</taxon>
        <taxon>Rhabditina</taxon>
        <taxon>Rhabditomorpha</taxon>
        <taxon>Rhabditoidea</taxon>
        <taxon>Rhabditidae</taxon>
        <taxon>Mesorhabditinae</taxon>
        <taxon>Mesorhabditis</taxon>
    </lineage>
</organism>
<keyword evidence="2" id="KW-0687">Ribonucleoprotein</keyword>
<evidence type="ECO:0000313" key="5">
    <source>
        <dbReference type="Proteomes" id="UP001177023"/>
    </source>
</evidence>
<reference evidence="4" key="1">
    <citation type="submission" date="2023-06" db="EMBL/GenBank/DDBJ databases">
        <authorList>
            <person name="Delattre M."/>
        </authorList>
    </citation>
    <scope>NUCLEOTIDE SEQUENCE</scope>
    <source>
        <strain evidence="4">AF72</strain>
    </source>
</reference>
<dbReference type="SUPFAM" id="SSF54999">
    <property type="entry name" value="Ribosomal protein S10"/>
    <property type="match status" value="1"/>
</dbReference>
<name>A0AA36CJE2_9BILA</name>
<protein>
    <recommendedName>
        <fullName evidence="3">Small ribosomal subunit protein uS10 domain-containing protein</fullName>
    </recommendedName>
</protein>
<dbReference type="InterPro" id="IPR027486">
    <property type="entry name" value="Ribosomal_uS10_dom"/>
</dbReference>
<dbReference type="GO" id="GO:1990904">
    <property type="term" value="C:ribonucleoprotein complex"/>
    <property type="evidence" value="ECO:0007669"/>
    <property type="project" value="UniProtKB-KW"/>
</dbReference>
<dbReference type="Proteomes" id="UP001177023">
    <property type="component" value="Unassembled WGS sequence"/>
</dbReference>